<gene>
    <name evidence="1" type="ORF">M3P09_02715</name>
</gene>
<dbReference type="RefSeq" id="WP_249971921.1">
    <property type="nucleotide sequence ID" value="NZ_JAMFLZ010000001.1"/>
</dbReference>
<accession>A0ABT0QBM2</accession>
<proteinExistence type="predicted"/>
<evidence type="ECO:0000313" key="2">
    <source>
        <dbReference type="Proteomes" id="UP001165381"/>
    </source>
</evidence>
<name>A0ABT0QBM2_9FLAO</name>
<reference evidence="1" key="1">
    <citation type="submission" date="2022-05" db="EMBL/GenBank/DDBJ databases">
        <authorList>
            <person name="Park J.-S."/>
        </authorList>
    </citation>
    <scope>NUCLEOTIDE SEQUENCE</scope>
    <source>
        <strain evidence="1">2012CJ34-3</strain>
    </source>
</reference>
<comment type="caution">
    <text evidence="1">The sequence shown here is derived from an EMBL/GenBank/DDBJ whole genome shotgun (WGS) entry which is preliminary data.</text>
</comment>
<protein>
    <submittedName>
        <fullName evidence="1">Uncharacterized protein</fullName>
    </submittedName>
</protein>
<dbReference type="EMBL" id="JAMFLZ010000001">
    <property type="protein sequence ID" value="MCL6293888.1"/>
    <property type="molecule type" value="Genomic_DNA"/>
</dbReference>
<evidence type="ECO:0000313" key="1">
    <source>
        <dbReference type="EMBL" id="MCL6293888.1"/>
    </source>
</evidence>
<sequence>MKYLKVYIAQNKKESSLFFKIYSAFFPNSCNKLIDLSDVWVLEFNDEGIINREVGLSSEMKPLIAMPNSKCYGFLSDTQMTYKDFFDKKFNSEKITPEVFKNYWDNMQGSSR</sequence>
<organism evidence="1 2">
    <name type="scientific">Jejuia spongiicola</name>
    <dbReference type="NCBI Taxonomy" id="2942207"/>
    <lineage>
        <taxon>Bacteria</taxon>
        <taxon>Pseudomonadati</taxon>
        <taxon>Bacteroidota</taxon>
        <taxon>Flavobacteriia</taxon>
        <taxon>Flavobacteriales</taxon>
        <taxon>Flavobacteriaceae</taxon>
        <taxon>Jejuia</taxon>
    </lineage>
</organism>
<keyword evidence="2" id="KW-1185">Reference proteome</keyword>
<dbReference type="Proteomes" id="UP001165381">
    <property type="component" value="Unassembled WGS sequence"/>
</dbReference>